<comment type="caution">
    <text evidence="2">The sequence shown here is derived from an EMBL/GenBank/DDBJ whole genome shotgun (WGS) entry which is preliminary data.</text>
</comment>
<feature type="transmembrane region" description="Helical" evidence="1">
    <location>
        <begin position="20"/>
        <end position="39"/>
    </location>
</feature>
<evidence type="ECO:0000313" key="2">
    <source>
        <dbReference type="EMBL" id="MBB5021825.1"/>
    </source>
</evidence>
<protein>
    <submittedName>
        <fullName evidence="2">Uncharacterized protein</fullName>
    </submittedName>
</protein>
<evidence type="ECO:0000256" key="1">
    <source>
        <dbReference type="SAM" id="Phobius"/>
    </source>
</evidence>
<keyword evidence="3" id="KW-1185">Reference proteome</keyword>
<dbReference type="Proteomes" id="UP000528322">
    <property type="component" value="Unassembled WGS sequence"/>
</dbReference>
<evidence type="ECO:0000313" key="3">
    <source>
        <dbReference type="Proteomes" id="UP000528322"/>
    </source>
</evidence>
<accession>A0A7W8DGV2</accession>
<sequence length="49" mass="5591">MQVVQFPLTRSLCFSYRARVTVNLTLLVPVGFVGFLPFFRINTKATMLP</sequence>
<proteinExistence type="predicted"/>
<keyword evidence="1" id="KW-1133">Transmembrane helix</keyword>
<organism evidence="2 3">
    <name type="scientific">Desulfurispira natronophila</name>
    <dbReference type="NCBI Taxonomy" id="682562"/>
    <lineage>
        <taxon>Bacteria</taxon>
        <taxon>Pseudomonadati</taxon>
        <taxon>Chrysiogenota</taxon>
        <taxon>Chrysiogenia</taxon>
        <taxon>Chrysiogenales</taxon>
        <taxon>Chrysiogenaceae</taxon>
        <taxon>Desulfurispira</taxon>
    </lineage>
</organism>
<gene>
    <name evidence="2" type="ORF">HNR37_001139</name>
</gene>
<keyword evidence="1" id="KW-0472">Membrane</keyword>
<dbReference type="AlphaFoldDB" id="A0A7W8DGV2"/>
<dbReference type="EMBL" id="JACHID010000006">
    <property type="protein sequence ID" value="MBB5021825.1"/>
    <property type="molecule type" value="Genomic_DNA"/>
</dbReference>
<reference evidence="2 3" key="1">
    <citation type="submission" date="2020-08" db="EMBL/GenBank/DDBJ databases">
        <title>Genomic Encyclopedia of Type Strains, Phase IV (KMG-IV): sequencing the most valuable type-strain genomes for metagenomic binning, comparative biology and taxonomic classification.</title>
        <authorList>
            <person name="Goeker M."/>
        </authorList>
    </citation>
    <scope>NUCLEOTIDE SEQUENCE [LARGE SCALE GENOMIC DNA]</scope>
    <source>
        <strain evidence="2 3">DSM 22071</strain>
    </source>
</reference>
<keyword evidence="1" id="KW-0812">Transmembrane</keyword>
<name>A0A7W8DGV2_9BACT</name>